<dbReference type="PROSITE" id="PS51318">
    <property type="entry name" value="TAT"/>
    <property type="match status" value="1"/>
</dbReference>
<dbReference type="RefSeq" id="WP_082040184.1">
    <property type="nucleotide sequence ID" value="NZ_JARTHD010000044.1"/>
</dbReference>
<evidence type="ECO:0000256" key="3">
    <source>
        <dbReference type="SAM" id="SignalP"/>
    </source>
</evidence>
<evidence type="ECO:0000313" key="5">
    <source>
        <dbReference type="EMBL" id="KIL80041.1"/>
    </source>
</evidence>
<dbReference type="InterPro" id="IPR029052">
    <property type="entry name" value="Metallo-depent_PP-like"/>
</dbReference>
<dbReference type="PRINTS" id="PR01607">
    <property type="entry name" value="APYRASEFAMLY"/>
</dbReference>
<dbReference type="Gene3D" id="3.90.780.10">
    <property type="entry name" value="5'-Nucleotidase, C-terminal domain"/>
    <property type="match status" value="1"/>
</dbReference>
<dbReference type="EMBL" id="JXLP01000002">
    <property type="protein sequence ID" value="KIL80041.1"/>
    <property type="molecule type" value="Genomic_DNA"/>
</dbReference>
<evidence type="ECO:0000256" key="2">
    <source>
        <dbReference type="SAM" id="MobiDB-lite"/>
    </source>
</evidence>
<feature type="signal peptide" evidence="3">
    <location>
        <begin position="1"/>
        <end position="30"/>
    </location>
</feature>
<dbReference type="Pfam" id="PF02872">
    <property type="entry name" value="5_nucleotid_C"/>
    <property type="match status" value="1"/>
</dbReference>
<keyword evidence="6" id="KW-1185">Reference proteome</keyword>
<feature type="domain" description="SLH" evidence="4">
    <location>
        <begin position="27"/>
        <end position="85"/>
    </location>
</feature>
<dbReference type="Gene3D" id="3.60.21.10">
    <property type="match status" value="1"/>
</dbReference>
<feature type="domain" description="SLH" evidence="4">
    <location>
        <begin position="86"/>
        <end position="149"/>
    </location>
</feature>
<dbReference type="Pfam" id="PF00395">
    <property type="entry name" value="SLH"/>
    <property type="match status" value="3"/>
</dbReference>
<organism evidence="5 6">
    <name type="scientific">Bacillus badius</name>
    <dbReference type="NCBI Taxonomy" id="1455"/>
    <lineage>
        <taxon>Bacteria</taxon>
        <taxon>Bacillati</taxon>
        <taxon>Bacillota</taxon>
        <taxon>Bacilli</taxon>
        <taxon>Bacillales</taxon>
        <taxon>Bacillaceae</taxon>
        <taxon>Pseudobacillus</taxon>
    </lineage>
</organism>
<reference evidence="5 6" key="1">
    <citation type="submission" date="2015-01" db="EMBL/GenBank/DDBJ databases">
        <title>Genome Assembly of Bacillus badius MTCC 1458.</title>
        <authorList>
            <person name="Verma A."/>
            <person name="Khatri I."/>
            <person name="Mual P."/>
            <person name="Subramanian S."/>
            <person name="Krishnamurthi S."/>
        </authorList>
    </citation>
    <scope>NUCLEOTIDE SEQUENCE [LARGE SCALE GENOMIC DNA]</scope>
    <source>
        <strain evidence="5 6">MTCC 1458</strain>
    </source>
</reference>
<protein>
    <submittedName>
        <fullName evidence="5">5'-nucleotidase</fullName>
    </submittedName>
</protein>
<dbReference type="SUPFAM" id="SSF56300">
    <property type="entry name" value="Metallo-dependent phosphatases"/>
    <property type="match status" value="1"/>
</dbReference>
<proteinExistence type="predicted"/>
<dbReference type="Proteomes" id="UP000031982">
    <property type="component" value="Unassembled WGS sequence"/>
</dbReference>
<name>A0ABR5B099_BACBA</name>
<dbReference type="InterPro" id="IPR006179">
    <property type="entry name" value="5_nucleotidase/apyrase"/>
</dbReference>
<dbReference type="PANTHER" id="PTHR11575">
    <property type="entry name" value="5'-NUCLEOTIDASE-RELATED"/>
    <property type="match status" value="1"/>
</dbReference>
<dbReference type="SUPFAM" id="SSF55816">
    <property type="entry name" value="5'-nucleotidase (syn. UDP-sugar hydrolase), C-terminal domain"/>
    <property type="match status" value="1"/>
</dbReference>
<keyword evidence="1 3" id="KW-0732">Signal</keyword>
<gene>
    <name evidence="5" type="ORF">SD77_2495</name>
</gene>
<evidence type="ECO:0000256" key="1">
    <source>
        <dbReference type="ARBA" id="ARBA00022729"/>
    </source>
</evidence>
<comment type="caution">
    <text evidence="5">The sequence shown here is derived from an EMBL/GenBank/DDBJ whole genome shotgun (WGS) entry which is preliminary data.</text>
</comment>
<sequence length="908" mass="96939">MTYPSSSHRKFIASGVTAALVAAALPPAFAASFTDVSSTYKEAVNYLIKNKITSGVTSTAFGTNLSIKRVDAAVMLAKALKLDIKNVEASGFTDVPHRAKPYVDALKKAGIISGKTATIFGSEQSITRGEAALMLAEAYKLKGIDTKLPFTDVSPPYEEAVKALVKHGITSGKTATAYGTAAHIKRGEYALFLYKLSQLDVRQEVIVEKLEVTASSNGTAKVMVTFRNAPENAEATVEVMRGGKIVETKKVKVAGNRTTAEFMGLSAGTYTVKVTLNGVSKETGFTVKDDGGAVNPPQPNEKFTLSFMHTNDTHGNLDNAAKKMTAIKEVRAKKPKALLVDAGDVFTGTLYFNEFKGQADLKLMNLMGYDVMTFGNHEFDLGSSQAGHQALADFIRGAKFSFVSSNVDFAKDDKFKGLFSDRISSQPEDGKIYNGIIKEVDGEKVGFFGLTTAETKDISSPGKVEFKDYITEAEKAVKAFEGQGVDKIVAVSHIGYDDNQAIDNDLTLAATVDGIDVIVGGHSHTKLNEAISIDKDETGKTKSPTIIVQADQYNNYLGTLDVTFDKTGNVIGQASELIEIKDKKEDPEMLEALEPFKAKVDETKNQPTGATAAKPLENPRTGGDSTKPSVRKNETELGNLITDGMLAKAKQYDPKVIMALQNGGGIRTSIDTGPITVGEVINVLPFGNTLATVSVTGEELKAAFETSFTSYPLENGGFLHVSGAKIKFDSSKPVNQRVVSISYKKADGTYEEIKANETYKVATNAFTAKGGDGYGVFKNAYEEGRVTDLGLSDWENLRDHLENLGTVNPEIEGRITDAAASGGEMTGADFSGTVGSPKIHETDVTVDVTGAAALNDAEVKGNLILKGTAGTGFKLENIKVRGSLDLSGLDHLFAIDLSSVEVTGETIV</sequence>
<dbReference type="InterPro" id="IPR004843">
    <property type="entry name" value="Calcineurin-like_PHP"/>
</dbReference>
<accession>A0ABR5B099</accession>
<evidence type="ECO:0000259" key="4">
    <source>
        <dbReference type="PROSITE" id="PS51272"/>
    </source>
</evidence>
<dbReference type="InterPro" id="IPR001119">
    <property type="entry name" value="SLH_dom"/>
</dbReference>
<dbReference type="InterPro" id="IPR006311">
    <property type="entry name" value="TAT_signal"/>
</dbReference>
<dbReference type="Pfam" id="PF00149">
    <property type="entry name" value="Metallophos"/>
    <property type="match status" value="1"/>
</dbReference>
<dbReference type="PANTHER" id="PTHR11575:SF24">
    <property type="entry name" value="5'-NUCLEOTIDASE"/>
    <property type="match status" value="1"/>
</dbReference>
<dbReference type="InterPro" id="IPR036907">
    <property type="entry name" value="5'-Nucleotdase_C_sf"/>
</dbReference>
<feature type="chain" id="PRO_5045988938" evidence="3">
    <location>
        <begin position="31"/>
        <end position="908"/>
    </location>
</feature>
<evidence type="ECO:0000313" key="6">
    <source>
        <dbReference type="Proteomes" id="UP000031982"/>
    </source>
</evidence>
<dbReference type="PROSITE" id="PS51272">
    <property type="entry name" value="SLH"/>
    <property type="match status" value="2"/>
</dbReference>
<dbReference type="InterPro" id="IPR008334">
    <property type="entry name" value="5'-Nucleotdase_C"/>
</dbReference>
<feature type="region of interest" description="Disordered" evidence="2">
    <location>
        <begin position="602"/>
        <end position="631"/>
    </location>
</feature>